<evidence type="ECO:0000313" key="2">
    <source>
        <dbReference type="EMBL" id="OGD14446.1"/>
    </source>
</evidence>
<dbReference type="SUPFAM" id="SSF52402">
    <property type="entry name" value="Adenine nucleotide alpha hydrolases-like"/>
    <property type="match status" value="1"/>
</dbReference>
<name>A0A1F5A8G4_9BACT</name>
<dbReference type="InterPro" id="IPR030662">
    <property type="entry name" value="DPH6/MJ0570"/>
</dbReference>
<dbReference type="GO" id="GO:0017178">
    <property type="term" value="F:diphthine-ammonia ligase activity"/>
    <property type="evidence" value="ECO:0007669"/>
    <property type="project" value="TreeGrafter"/>
</dbReference>
<dbReference type="PANTHER" id="PTHR12196:SF2">
    <property type="entry name" value="DIPHTHINE--AMMONIA LIGASE"/>
    <property type="match status" value="1"/>
</dbReference>
<feature type="domain" description="Diphthamide synthase" evidence="1">
    <location>
        <begin position="13"/>
        <end position="231"/>
    </location>
</feature>
<dbReference type="InterPro" id="IPR014729">
    <property type="entry name" value="Rossmann-like_a/b/a_fold"/>
</dbReference>
<dbReference type="PIRSF" id="PIRSF039123">
    <property type="entry name" value="Diphthamide_synthase"/>
    <property type="match status" value="1"/>
</dbReference>
<organism evidence="2 3">
    <name type="scientific">Candidatus Sediminicultor quintus</name>
    <dbReference type="NCBI Taxonomy" id="1797291"/>
    <lineage>
        <taxon>Bacteria</taxon>
        <taxon>Pseudomonadati</taxon>
        <taxon>Atribacterota</taxon>
        <taxon>Candidatus Phoenicimicrobiia</taxon>
        <taxon>Candidatus Pheonicimicrobiales</taxon>
        <taxon>Candidatus Phoenicimicrobiaceae</taxon>
        <taxon>Candidatus Sediminicultor</taxon>
    </lineage>
</organism>
<dbReference type="AlphaFoldDB" id="A0A1F5A8G4"/>
<accession>A0A1F5A8G4</accession>
<gene>
    <name evidence="2" type="ORF">A2V47_08705</name>
</gene>
<sequence length="238" mass="27440">MVKSNNPQNRKEVIVSWSGGKDSCLAGYKAMGKGCQIGFLLNLISKENQRCCFHGIQKELINLQADLIGVPLFQKEVSINMELYEKEFKEAVLYLKTKGAKGMVFGDIYLTEHKNWVRRVCRDLKIKMIEPLWQIPPEKIIEEFISLGFKAVVVSAKADLFDKDFIGREVDQPLLEELKKRNICPCGENGEFHTFVIGGPIFKKGEIEITKSRVILKEGFWPHWFLDIQDYRSIPWNK</sequence>
<dbReference type="PANTHER" id="PTHR12196">
    <property type="entry name" value="DOMAIN OF UNKNOWN FUNCTION 71 DUF71 -CONTAINING PROTEIN"/>
    <property type="match status" value="1"/>
</dbReference>
<evidence type="ECO:0000313" key="3">
    <source>
        <dbReference type="Proteomes" id="UP000177701"/>
    </source>
</evidence>
<dbReference type="EMBL" id="MEYH01000084">
    <property type="protein sequence ID" value="OGD14446.1"/>
    <property type="molecule type" value="Genomic_DNA"/>
</dbReference>
<evidence type="ECO:0000259" key="1">
    <source>
        <dbReference type="Pfam" id="PF01902"/>
    </source>
</evidence>
<dbReference type="CDD" id="cd01994">
    <property type="entry name" value="AANH_PF0828-like"/>
    <property type="match status" value="1"/>
</dbReference>
<dbReference type="NCBIfam" id="TIGR00290">
    <property type="entry name" value="MJ0570_dom"/>
    <property type="match status" value="1"/>
</dbReference>
<dbReference type="Pfam" id="PF01902">
    <property type="entry name" value="Diphthami_syn_2"/>
    <property type="match status" value="1"/>
</dbReference>
<dbReference type="Proteomes" id="UP000177701">
    <property type="component" value="Unassembled WGS sequence"/>
</dbReference>
<dbReference type="STRING" id="1797291.A2V47_08705"/>
<protein>
    <recommendedName>
        <fullName evidence="1">Diphthamide synthase domain-containing protein</fullName>
    </recommendedName>
</protein>
<comment type="caution">
    <text evidence="2">The sequence shown here is derived from an EMBL/GenBank/DDBJ whole genome shotgun (WGS) entry which is preliminary data.</text>
</comment>
<reference evidence="2 3" key="1">
    <citation type="journal article" date="2016" name="Nat. Commun.">
        <title>Thousands of microbial genomes shed light on interconnected biogeochemical processes in an aquifer system.</title>
        <authorList>
            <person name="Anantharaman K."/>
            <person name="Brown C.T."/>
            <person name="Hug L.A."/>
            <person name="Sharon I."/>
            <person name="Castelle C.J."/>
            <person name="Probst A.J."/>
            <person name="Thomas B.C."/>
            <person name="Singh A."/>
            <person name="Wilkins M.J."/>
            <person name="Karaoz U."/>
            <person name="Brodie E.L."/>
            <person name="Williams K.H."/>
            <person name="Hubbard S.S."/>
            <person name="Banfield J.F."/>
        </authorList>
    </citation>
    <scope>NUCLEOTIDE SEQUENCE [LARGE SCALE GENOMIC DNA]</scope>
</reference>
<dbReference type="Gene3D" id="3.90.1490.10">
    <property type="entry name" value="putative n-type atp pyrophosphatase, domain 2"/>
    <property type="match status" value="1"/>
</dbReference>
<dbReference type="GO" id="GO:0017183">
    <property type="term" value="P:protein histidyl modification to diphthamide"/>
    <property type="evidence" value="ECO:0007669"/>
    <property type="project" value="TreeGrafter"/>
</dbReference>
<dbReference type="Gene3D" id="3.40.50.620">
    <property type="entry name" value="HUPs"/>
    <property type="match status" value="1"/>
</dbReference>
<proteinExistence type="predicted"/>
<dbReference type="InterPro" id="IPR002761">
    <property type="entry name" value="Diphthami_syn_dom"/>
</dbReference>